<proteinExistence type="predicted"/>
<protein>
    <submittedName>
        <fullName evidence="1">Uncharacterized protein</fullName>
    </submittedName>
</protein>
<gene>
    <name evidence="1" type="ORF">CI088_16410</name>
</gene>
<reference evidence="1 2" key="1">
    <citation type="submission" date="2017-11" db="EMBL/GenBank/DDBJ databases">
        <title>Draft genome sequence of Enterococcus plantarum TRW2 strain isolated from lettuce.</title>
        <authorList>
            <person name="Kim E.B."/>
            <person name="Marco M.L."/>
            <person name="Williams T.R."/>
            <person name="You I.H."/>
        </authorList>
    </citation>
    <scope>NUCLEOTIDE SEQUENCE [LARGE SCALE GENOMIC DNA]</scope>
    <source>
        <strain evidence="1 2">TRW2</strain>
    </source>
</reference>
<evidence type="ECO:0000313" key="2">
    <source>
        <dbReference type="Proteomes" id="UP000249828"/>
    </source>
</evidence>
<name>A0A2W3YPJ1_9ENTE</name>
<evidence type="ECO:0000313" key="1">
    <source>
        <dbReference type="EMBL" id="PZL69836.1"/>
    </source>
</evidence>
<dbReference type="AlphaFoldDB" id="A0A2W3YPJ1"/>
<comment type="caution">
    <text evidence="1">The sequence shown here is derived from an EMBL/GenBank/DDBJ whole genome shotgun (WGS) entry which is preliminary data.</text>
</comment>
<sequence length="146" mass="16994">MLKIETSNFVAEIPYKTLEMIQQANGEEIIFLALFELLDKIKTELKKSNYRVVFLIKGEIYYKDIVAGNILVYDSEQVEDLDASKHYIFVLKKYNENRGLKILARIKRKLKKYNCEFNEVAVKNSEIDLFGEPFIVEGVLVTNLGY</sequence>
<dbReference type="EMBL" id="PIEU01000129">
    <property type="protein sequence ID" value="PZL69836.1"/>
    <property type="molecule type" value="Genomic_DNA"/>
</dbReference>
<dbReference type="Proteomes" id="UP000249828">
    <property type="component" value="Unassembled WGS sequence"/>
</dbReference>
<keyword evidence="2" id="KW-1185">Reference proteome</keyword>
<organism evidence="1 2">
    <name type="scientific">Enterococcus plantarum</name>
    <dbReference type="NCBI Taxonomy" id="1077675"/>
    <lineage>
        <taxon>Bacteria</taxon>
        <taxon>Bacillati</taxon>
        <taxon>Bacillota</taxon>
        <taxon>Bacilli</taxon>
        <taxon>Lactobacillales</taxon>
        <taxon>Enterococcaceae</taxon>
        <taxon>Enterococcus</taxon>
    </lineage>
</organism>
<dbReference type="RefSeq" id="WP_111248947.1">
    <property type="nucleotide sequence ID" value="NZ_PIEU01000129.1"/>
</dbReference>
<accession>A0A2W3YPJ1</accession>